<evidence type="ECO:0000256" key="3">
    <source>
        <dbReference type="RuleBase" id="RU361235"/>
    </source>
</evidence>
<evidence type="ECO:0000313" key="5">
    <source>
        <dbReference type="EMBL" id="KAF1977303.1"/>
    </source>
</evidence>
<dbReference type="GO" id="GO:0016787">
    <property type="term" value="F:hydrolase activity"/>
    <property type="evidence" value="ECO:0007669"/>
    <property type="project" value="UniProtKB-KW"/>
</dbReference>
<evidence type="ECO:0000259" key="4">
    <source>
        <dbReference type="Pfam" id="PF00135"/>
    </source>
</evidence>
<accession>A0A6A5VI73</accession>
<dbReference type="PANTHER" id="PTHR43142:SF4">
    <property type="entry name" value="CARBOXYLIC ESTER HYDROLASE"/>
    <property type="match status" value="1"/>
</dbReference>
<sequence>MAITSVLSCPHPIDLQARGYIEGVTYVDAKTYTPLAHFVGGIPYALPPIGPYRFQRPRELPPCYRYGTAANPGRFTGGVGVCPQPQLGTDDLKHKWDEDCLQANIWIPTGRAPGTGWPVICWYHGGFLQAGNPADNNLSNMLSETAAKAIVVVPGYRLNVFGFLAGSKLTEDAEDYSPNNGFWDQRLALEWTWKNISYFGGDSGNITIGGYSAGAHSTFQQLAYDLNVPDSKAIVRRALMFSNGPGMQPKSLEDAQIQFEELCDALELSVKMSATEKLAVLRALDPETLINAASKIKHHEFRGVTDGLFIREGLLDELDSGVFASRMKKRGVKLMMGECRDEHHVYGTWHPPHDSYEGVFERLQADYPVPACEALMKIYFPERSLPATYSSWQDAFGHIYADIQIHHLERGMANALVAHGAGDLLYRYRIEWRAQCCDKKYPREWGVTHGTDMAIWFWGNNERLSNEEKVLVKNAFHDQFARFLKGEEVHWDTEHSLQLRTLKPDGTIKIENDPWLAHSLKIWKILKDVGAVDTGPSSRESKL</sequence>
<dbReference type="Proteomes" id="UP000800036">
    <property type="component" value="Unassembled WGS sequence"/>
</dbReference>
<evidence type="ECO:0000313" key="6">
    <source>
        <dbReference type="Proteomes" id="UP000800036"/>
    </source>
</evidence>
<protein>
    <recommendedName>
        <fullName evidence="3">Carboxylic ester hydrolase</fullName>
        <ecNumber evidence="3">3.1.1.-</ecNumber>
    </recommendedName>
</protein>
<dbReference type="InterPro" id="IPR029058">
    <property type="entry name" value="AB_hydrolase_fold"/>
</dbReference>
<evidence type="ECO:0000256" key="1">
    <source>
        <dbReference type="ARBA" id="ARBA00005964"/>
    </source>
</evidence>
<dbReference type="EMBL" id="ML976663">
    <property type="protein sequence ID" value="KAF1977303.1"/>
    <property type="molecule type" value="Genomic_DNA"/>
</dbReference>
<dbReference type="Gene3D" id="3.40.50.1820">
    <property type="entry name" value="alpha/beta hydrolase"/>
    <property type="match status" value="1"/>
</dbReference>
<dbReference type="PANTHER" id="PTHR43142">
    <property type="entry name" value="CARBOXYLIC ESTER HYDROLASE"/>
    <property type="match status" value="1"/>
</dbReference>
<dbReference type="AlphaFoldDB" id="A0A6A5VI73"/>
<name>A0A6A5VI73_9PLEO</name>
<dbReference type="InterPro" id="IPR002018">
    <property type="entry name" value="CarbesteraseB"/>
</dbReference>
<gene>
    <name evidence="5" type="ORF">BU23DRAFT_453114</name>
</gene>
<dbReference type="OrthoDB" id="6846267at2759"/>
<reference evidence="5" key="1">
    <citation type="journal article" date="2020" name="Stud. Mycol.">
        <title>101 Dothideomycetes genomes: a test case for predicting lifestyles and emergence of pathogens.</title>
        <authorList>
            <person name="Haridas S."/>
            <person name="Albert R."/>
            <person name="Binder M."/>
            <person name="Bloem J."/>
            <person name="Labutti K."/>
            <person name="Salamov A."/>
            <person name="Andreopoulos B."/>
            <person name="Baker S."/>
            <person name="Barry K."/>
            <person name="Bills G."/>
            <person name="Bluhm B."/>
            <person name="Cannon C."/>
            <person name="Castanera R."/>
            <person name="Culley D."/>
            <person name="Daum C."/>
            <person name="Ezra D."/>
            <person name="Gonzalez J."/>
            <person name="Henrissat B."/>
            <person name="Kuo A."/>
            <person name="Liang C."/>
            <person name="Lipzen A."/>
            <person name="Lutzoni F."/>
            <person name="Magnuson J."/>
            <person name="Mondo S."/>
            <person name="Nolan M."/>
            <person name="Ohm R."/>
            <person name="Pangilinan J."/>
            <person name="Park H.-J."/>
            <person name="Ramirez L."/>
            <person name="Alfaro M."/>
            <person name="Sun H."/>
            <person name="Tritt A."/>
            <person name="Yoshinaga Y."/>
            <person name="Zwiers L.-H."/>
            <person name="Turgeon B."/>
            <person name="Goodwin S."/>
            <person name="Spatafora J."/>
            <person name="Crous P."/>
            <person name="Grigoriev I."/>
        </authorList>
    </citation>
    <scope>NUCLEOTIDE SEQUENCE</scope>
    <source>
        <strain evidence="5">CBS 107.79</strain>
    </source>
</reference>
<keyword evidence="2 3" id="KW-0378">Hydrolase</keyword>
<dbReference type="InterPro" id="IPR019826">
    <property type="entry name" value="Carboxylesterase_B_AS"/>
</dbReference>
<evidence type="ECO:0000256" key="2">
    <source>
        <dbReference type="ARBA" id="ARBA00022801"/>
    </source>
</evidence>
<feature type="domain" description="Carboxylesterase type B" evidence="4">
    <location>
        <begin position="19"/>
        <end position="487"/>
    </location>
</feature>
<dbReference type="SUPFAM" id="SSF53474">
    <property type="entry name" value="alpha/beta-Hydrolases"/>
    <property type="match status" value="1"/>
</dbReference>
<dbReference type="PROSITE" id="PS00122">
    <property type="entry name" value="CARBOXYLESTERASE_B_1"/>
    <property type="match status" value="1"/>
</dbReference>
<dbReference type="EC" id="3.1.1.-" evidence="3"/>
<proteinExistence type="inferred from homology"/>
<comment type="similarity">
    <text evidence="1 3">Belongs to the type-B carboxylesterase/lipase family.</text>
</comment>
<keyword evidence="6" id="KW-1185">Reference proteome</keyword>
<dbReference type="Pfam" id="PF00135">
    <property type="entry name" value="COesterase"/>
    <property type="match status" value="1"/>
</dbReference>
<organism evidence="5 6">
    <name type="scientific">Bimuria novae-zelandiae CBS 107.79</name>
    <dbReference type="NCBI Taxonomy" id="1447943"/>
    <lineage>
        <taxon>Eukaryota</taxon>
        <taxon>Fungi</taxon>
        <taxon>Dikarya</taxon>
        <taxon>Ascomycota</taxon>
        <taxon>Pezizomycotina</taxon>
        <taxon>Dothideomycetes</taxon>
        <taxon>Pleosporomycetidae</taxon>
        <taxon>Pleosporales</taxon>
        <taxon>Massarineae</taxon>
        <taxon>Didymosphaeriaceae</taxon>
        <taxon>Bimuria</taxon>
    </lineage>
</organism>